<keyword evidence="9" id="KW-1185">Reference proteome</keyword>
<dbReference type="Pfam" id="PF13181">
    <property type="entry name" value="TPR_8"/>
    <property type="match status" value="1"/>
</dbReference>
<gene>
    <name evidence="8" type="ordered locus">AciPR4_2833</name>
</gene>
<dbReference type="InterPro" id="IPR016032">
    <property type="entry name" value="Sig_transdc_resp-reg_C-effctor"/>
</dbReference>
<dbReference type="PANTHER" id="PTHR44858">
    <property type="entry name" value="TETRATRICOPEPTIDE REPEAT PROTEIN 6"/>
    <property type="match status" value="1"/>
</dbReference>
<dbReference type="SMART" id="SM00862">
    <property type="entry name" value="Trans_reg_C"/>
    <property type="match status" value="1"/>
</dbReference>
<dbReference type="AlphaFoldDB" id="E8V3J0"/>
<dbReference type="SUPFAM" id="SSF46894">
    <property type="entry name" value="C-terminal effector domain of the bipartite response regulators"/>
    <property type="match status" value="1"/>
</dbReference>
<dbReference type="GO" id="GO:0006355">
    <property type="term" value="P:regulation of DNA-templated transcription"/>
    <property type="evidence" value="ECO:0007669"/>
    <property type="project" value="InterPro"/>
</dbReference>
<evidence type="ECO:0000313" key="8">
    <source>
        <dbReference type="EMBL" id="ADV83603.1"/>
    </source>
</evidence>
<keyword evidence="3 5" id="KW-0238">DNA-binding</keyword>
<feature type="transmembrane region" description="Helical" evidence="6">
    <location>
        <begin position="160"/>
        <end position="180"/>
    </location>
</feature>
<name>E8V3J0_TERSS</name>
<dbReference type="eggNOG" id="COG3710">
    <property type="taxonomic scope" value="Bacteria"/>
</dbReference>
<feature type="repeat" description="TPR" evidence="4">
    <location>
        <begin position="343"/>
        <end position="376"/>
    </location>
</feature>
<accession>E8V3J0</accession>
<dbReference type="GO" id="GO:0000160">
    <property type="term" value="P:phosphorelay signal transduction system"/>
    <property type="evidence" value="ECO:0007669"/>
    <property type="project" value="InterPro"/>
</dbReference>
<dbReference type="InterPro" id="IPR050498">
    <property type="entry name" value="Ycf3"/>
</dbReference>
<dbReference type="InterPro" id="IPR019734">
    <property type="entry name" value="TPR_rpt"/>
</dbReference>
<feature type="DNA-binding region" description="OmpR/PhoB-type" evidence="5">
    <location>
        <begin position="4"/>
        <end position="102"/>
    </location>
</feature>
<protein>
    <submittedName>
        <fullName evidence="8">Transcriptional regulator, CadC</fullName>
    </submittedName>
</protein>
<evidence type="ECO:0000256" key="4">
    <source>
        <dbReference type="PROSITE-ProRule" id="PRU00339"/>
    </source>
</evidence>
<dbReference type="KEGG" id="tsa:AciPR4_2833"/>
<proteinExistence type="predicted"/>
<keyword evidence="1" id="KW-0677">Repeat</keyword>
<evidence type="ECO:0000256" key="6">
    <source>
        <dbReference type="SAM" id="Phobius"/>
    </source>
</evidence>
<dbReference type="GO" id="GO:0003677">
    <property type="term" value="F:DNA binding"/>
    <property type="evidence" value="ECO:0007669"/>
    <property type="project" value="UniProtKB-UniRule"/>
</dbReference>
<dbReference type="EMBL" id="CP002467">
    <property type="protein sequence ID" value="ADV83603.1"/>
    <property type="molecule type" value="Genomic_DNA"/>
</dbReference>
<sequence length="785" mass="87251">MKITEIFQFGDYQVDTVSRTFKRGQATILLTRRAFDVLLYLVRNPGRVLTKEELLKNVWPDAFVDENSLAQSISVLRKALAEKPGEGSYILTVAGRGYQFTCPVRSLSSEARQVEPPPASRQEGPSNGIVYQEATKRTGDAIQEEELGNPRFVSGNRFRVQGISGAILLLAAILGVFLAWRNWHRTQPPPLVVIADLENVTGEAGLSQVLDSAVATDLKQSPYLNFLSAVHVQETLSQMQQQKDTPLTPVLAREVCLRNNAQVMLRGVVAKFGRRYLITLDATECVSGDALASSKAEAADTDEIPHAIDAVADEMRRKLGESRASIRRFGTPLFAADTGSFEALRNYSNAVHLGSHGRYSDAIPLFQRAVELDPKFTIAYADLAASYRNVGERAMEAENLKKAYELRDSANERDRLFIIARYHDSVTGDLDEGLRNYQTWTNIYPRDTAAWVNMADLYIRLGQAELAIVPAKRSLELNPQNAIGYVVLGRALMHAGQLNAAKFVCEQAIAKDLDGDDLHSLLMQVDFALHDANGVEAQIAWGRGHASATRMRLNEALLAAAQGRLQQGRETMEAISISYKRQGLAQLHTFYLEAGTRILAETGHPQEARRYLDSLPPVPGMTDPVVAMAETGEEGRAEEILRRELAQHPDDTMWTNLKGPQIRAAILLARHRPEEAVEALRPAMAYDLREFDTPFMRGTAHLNAHQPEAAEREFHKIIDHPGIDPLSYLYPLAHLGLARSLAAEHKAGESRDEYEKFLALWKDADQNEPILKQARSENNSLKNAH</sequence>
<dbReference type="PROSITE" id="PS50005">
    <property type="entry name" value="TPR"/>
    <property type="match status" value="2"/>
</dbReference>
<dbReference type="Gene3D" id="1.10.10.10">
    <property type="entry name" value="Winged helix-like DNA-binding domain superfamily/Winged helix DNA-binding domain"/>
    <property type="match status" value="1"/>
</dbReference>
<dbReference type="Gene3D" id="1.25.40.10">
    <property type="entry name" value="Tetratricopeptide repeat domain"/>
    <property type="match status" value="3"/>
</dbReference>
<organism evidence="8 9">
    <name type="scientific">Terriglobus saanensis (strain ATCC BAA-1853 / DSM 23119 / SP1PR4)</name>
    <dbReference type="NCBI Taxonomy" id="401053"/>
    <lineage>
        <taxon>Bacteria</taxon>
        <taxon>Pseudomonadati</taxon>
        <taxon>Acidobacteriota</taxon>
        <taxon>Terriglobia</taxon>
        <taxon>Terriglobales</taxon>
        <taxon>Acidobacteriaceae</taxon>
        <taxon>Terriglobus</taxon>
    </lineage>
</organism>
<reference evidence="8 9" key="1">
    <citation type="journal article" date="2012" name="Stand. Genomic Sci.">
        <title>Complete genome sequence of Terriglobus saanensis type strain SP1PR4(T), an Acidobacteria from tundra soil.</title>
        <authorList>
            <person name="Rawat S.R."/>
            <person name="Mannisto M.K."/>
            <person name="Starovoytov V."/>
            <person name="Goodwin L."/>
            <person name="Nolan M."/>
            <person name="Hauser L."/>
            <person name="Land M."/>
            <person name="Davenport K.W."/>
            <person name="Woyke T."/>
            <person name="Haggblom M.M."/>
        </authorList>
    </citation>
    <scope>NUCLEOTIDE SEQUENCE</scope>
    <source>
        <strain evidence="9">ATCC BAA-1853 / DSM 23119 / SP1PR4</strain>
    </source>
</reference>
<dbReference type="InterPro" id="IPR001867">
    <property type="entry name" value="OmpR/PhoB-type_DNA-bd"/>
</dbReference>
<dbReference type="OrthoDB" id="9045337at2"/>
<dbReference type="STRING" id="401053.AciPR4_2833"/>
<keyword evidence="2 4" id="KW-0802">TPR repeat</keyword>
<evidence type="ECO:0000313" key="9">
    <source>
        <dbReference type="Proteomes" id="UP000006844"/>
    </source>
</evidence>
<feature type="repeat" description="TPR" evidence="4">
    <location>
        <begin position="448"/>
        <end position="481"/>
    </location>
</feature>
<dbReference type="InterPro" id="IPR036388">
    <property type="entry name" value="WH-like_DNA-bd_sf"/>
</dbReference>
<evidence type="ECO:0000256" key="2">
    <source>
        <dbReference type="ARBA" id="ARBA00022803"/>
    </source>
</evidence>
<dbReference type="Pfam" id="PF00486">
    <property type="entry name" value="Trans_reg_C"/>
    <property type="match status" value="1"/>
</dbReference>
<keyword evidence="6" id="KW-0472">Membrane</keyword>
<keyword evidence="6" id="KW-1133">Transmembrane helix</keyword>
<dbReference type="CDD" id="cd00383">
    <property type="entry name" value="trans_reg_C"/>
    <property type="match status" value="1"/>
</dbReference>
<feature type="domain" description="OmpR/PhoB-type" evidence="7">
    <location>
        <begin position="4"/>
        <end position="102"/>
    </location>
</feature>
<dbReference type="PROSITE" id="PS51755">
    <property type="entry name" value="OMPR_PHOB"/>
    <property type="match status" value="1"/>
</dbReference>
<evidence type="ECO:0000256" key="3">
    <source>
        <dbReference type="ARBA" id="ARBA00023125"/>
    </source>
</evidence>
<dbReference type="PANTHER" id="PTHR44858:SF1">
    <property type="entry name" value="UDP-N-ACETYLGLUCOSAMINE--PEPTIDE N-ACETYLGLUCOSAMINYLTRANSFERASE SPINDLY-RELATED"/>
    <property type="match status" value="1"/>
</dbReference>
<dbReference type="SUPFAM" id="SSF48452">
    <property type="entry name" value="TPR-like"/>
    <property type="match status" value="2"/>
</dbReference>
<evidence type="ECO:0000256" key="5">
    <source>
        <dbReference type="PROSITE-ProRule" id="PRU01091"/>
    </source>
</evidence>
<dbReference type="HOGENOM" id="CLU_361219_0_0_0"/>
<keyword evidence="6" id="KW-0812">Transmembrane</keyword>
<evidence type="ECO:0000259" key="7">
    <source>
        <dbReference type="PROSITE" id="PS51755"/>
    </source>
</evidence>
<dbReference type="SMART" id="SM00028">
    <property type="entry name" value="TPR"/>
    <property type="match status" value="4"/>
</dbReference>
<evidence type="ECO:0000256" key="1">
    <source>
        <dbReference type="ARBA" id="ARBA00022737"/>
    </source>
</evidence>
<dbReference type="eggNOG" id="COG0457">
    <property type="taxonomic scope" value="Bacteria"/>
</dbReference>
<dbReference type="InterPro" id="IPR011990">
    <property type="entry name" value="TPR-like_helical_dom_sf"/>
</dbReference>
<dbReference type="Proteomes" id="UP000006844">
    <property type="component" value="Chromosome"/>
</dbReference>